<dbReference type="InterPro" id="IPR048254">
    <property type="entry name" value="CDP_ALCOHOL_P_TRANSF_CS"/>
</dbReference>
<comment type="similarity">
    <text evidence="2">Belongs to the CDP-alcohol phosphatidyltransferase class-I family.</text>
</comment>
<keyword evidence="3" id="KW-0472">Membrane</keyword>
<keyword evidence="1 2" id="KW-0808">Transferase</keyword>
<dbReference type="GO" id="GO:0008654">
    <property type="term" value="P:phospholipid biosynthetic process"/>
    <property type="evidence" value="ECO:0007669"/>
    <property type="project" value="InterPro"/>
</dbReference>
<dbReference type="GO" id="GO:0016020">
    <property type="term" value="C:membrane"/>
    <property type="evidence" value="ECO:0007669"/>
    <property type="project" value="InterPro"/>
</dbReference>
<keyword evidence="3" id="KW-1133">Transmembrane helix</keyword>
<name>A0A6N8HZY1_9FIRM</name>
<proteinExistence type="inferred from homology"/>
<feature type="transmembrane region" description="Helical" evidence="3">
    <location>
        <begin position="20"/>
        <end position="45"/>
    </location>
</feature>
<comment type="caution">
    <text evidence="4">The sequence shown here is derived from an EMBL/GenBank/DDBJ whole genome shotgun (WGS) entry which is preliminary data.</text>
</comment>
<evidence type="ECO:0000256" key="2">
    <source>
        <dbReference type="RuleBase" id="RU003750"/>
    </source>
</evidence>
<evidence type="ECO:0000256" key="3">
    <source>
        <dbReference type="SAM" id="Phobius"/>
    </source>
</evidence>
<dbReference type="EMBL" id="VWXL01000052">
    <property type="protein sequence ID" value="MVB10873.1"/>
    <property type="molecule type" value="Genomic_DNA"/>
</dbReference>
<dbReference type="PROSITE" id="PS00379">
    <property type="entry name" value="CDP_ALCOHOL_P_TRANSF"/>
    <property type="match status" value="1"/>
</dbReference>
<dbReference type="RefSeq" id="WP_330593893.1">
    <property type="nucleotide sequence ID" value="NZ_VWXL01000052.1"/>
</dbReference>
<gene>
    <name evidence="4" type="ORF">CAFE_15710</name>
</gene>
<dbReference type="Pfam" id="PF01066">
    <property type="entry name" value="CDP-OH_P_transf"/>
    <property type="match status" value="1"/>
</dbReference>
<feature type="transmembrane region" description="Helical" evidence="3">
    <location>
        <begin position="90"/>
        <end position="110"/>
    </location>
</feature>
<keyword evidence="5" id="KW-1185">Reference proteome</keyword>
<feature type="transmembrane region" description="Helical" evidence="3">
    <location>
        <begin position="130"/>
        <end position="157"/>
    </location>
</feature>
<dbReference type="AlphaFoldDB" id="A0A6N8HZY1"/>
<reference evidence="4 5" key="1">
    <citation type="submission" date="2019-09" db="EMBL/GenBank/DDBJ databases">
        <title>Genome sequence of Clostridium sp. EA1.</title>
        <authorList>
            <person name="Poehlein A."/>
            <person name="Bengelsdorf F.R."/>
            <person name="Daniel R."/>
        </authorList>
    </citation>
    <scope>NUCLEOTIDE SEQUENCE [LARGE SCALE GENOMIC DNA]</scope>
    <source>
        <strain evidence="4 5">EA1</strain>
    </source>
</reference>
<organism evidence="4 5">
    <name type="scientific">Caproicibacter fermentans</name>
    <dbReference type="NCBI Taxonomy" id="2576756"/>
    <lineage>
        <taxon>Bacteria</taxon>
        <taxon>Bacillati</taxon>
        <taxon>Bacillota</taxon>
        <taxon>Clostridia</taxon>
        <taxon>Eubacteriales</taxon>
        <taxon>Acutalibacteraceae</taxon>
        <taxon>Caproicibacter</taxon>
    </lineage>
</organism>
<evidence type="ECO:0000313" key="5">
    <source>
        <dbReference type="Proteomes" id="UP000469440"/>
    </source>
</evidence>
<evidence type="ECO:0000256" key="1">
    <source>
        <dbReference type="ARBA" id="ARBA00022679"/>
    </source>
</evidence>
<feature type="transmembrane region" description="Helical" evidence="3">
    <location>
        <begin position="65"/>
        <end position="83"/>
    </location>
</feature>
<dbReference type="InterPro" id="IPR043130">
    <property type="entry name" value="CDP-OH_PTrfase_TM_dom"/>
</dbReference>
<accession>A0A6N8HZY1</accession>
<dbReference type="Proteomes" id="UP000469440">
    <property type="component" value="Unassembled WGS sequence"/>
</dbReference>
<sequence length="180" mass="19209">MRGDIAIKHLANAVTTTRFLFAGGMVLAAPFSAAFWTCYLCGGISDLLDGALARRLNTQSVAGAMLDSAADLVFTAAIAVFTVRYLPFRIWLWIGAAFIAALRLTCYAIGFVRYKTFSALHTYANKATGALIFTFPVMDAALGLTAAGVILCAAALLSSLEELAITISAPTLNRDRRSIF</sequence>
<keyword evidence="3" id="KW-0812">Transmembrane</keyword>
<evidence type="ECO:0000313" key="4">
    <source>
        <dbReference type="EMBL" id="MVB10873.1"/>
    </source>
</evidence>
<dbReference type="InterPro" id="IPR000462">
    <property type="entry name" value="CDP-OH_P_trans"/>
</dbReference>
<protein>
    <submittedName>
        <fullName evidence="4">CDP-alcohol phosphatidyltransferase</fullName>
    </submittedName>
</protein>
<dbReference type="GO" id="GO:0016780">
    <property type="term" value="F:phosphotransferase activity, for other substituted phosphate groups"/>
    <property type="evidence" value="ECO:0007669"/>
    <property type="project" value="InterPro"/>
</dbReference>
<dbReference type="Gene3D" id="1.20.120.1760">
    <property type="match status" value="1"/>
</dbReference>